<dbReference type="InterPro" id="IPR050671">
    <property type="entry name" value="CD300_family_receptors"/>
</dbReference>
<keyword evidence="9" id="KW-1185">Reference proteome</keyword>
<feature type="compositionally biased region" description="Polar residues" evidence="4">
    <location>
        <begin position="347"/>
        <end position="375"/>
    </location>
</feature>
<dbReference type="Gene3D" id="2.60.40.10">
    <property type="entry name" value="Immunoglobulins"/>
    <property type="match status" value="2"/>
</dbReference>
<evidence type="ECO:0000313" key="8">
    <source>
        <dbReference type="EMBL" id="KAF4114976.1"/>
    </source>
</evidence>
<accession>A0A7J6D6T3</accession>
<dbReference type="InterPro" id="IPR007110">
    <property type="entry name" value="Ig-like_dom"/>
</dbReference>
<dbReference type="Proteomes" id="UP000579812">
    <property type="component" value="Unassembled WGS sequence"/>
</dbReference>
<dbReference type="InterPro" id="IPR013106">
    <property type="entry name" value="Ig_V-set"/>
</dbReference>
<keyword evidence="5" id="KW-1133">Transmembrane helix</keyword>
<feature type="transmembrane region" description="Helical" evidence="5">
    <location>
        <begin position="286"/>
        <end position="309"/>
    </location>
</feature>
<keyword evidence="3 5" id="KW-0472">Membrane</keyword>
<dbReference type="InterPro" id="IPR003599">
    <property type="entry name" value="Ig_sub"/>
</dbReference>
<dbReference type="GO" id="GO:0004888">
    <property type="term" value="F:transmembrane signaling receptor activity"/>
    <property type="evidence" value="ECO:0007669"/>
    <property type="project" value="TreeGrafter"/>
</dbReference>
<feature type="chain" id="PRO_5029878409" description="Ig-like domain-containing protein" evidence="6">
    <location>
        <begin position="18"/>
        <end position="450"/>
    </location>
</feature>
<gene>
    <name evidence="8" type="ORF">G5714_005199</name>
</gene>
<organism evidence="8 9">
    <name type="scientific">Onychostoma macrolepis</name>
    <dbReference type="NCBI Taxonomy" id="369639"/>
    <lineage>
        <taxon>Eukaryota</taxon>
        <taxon>Metazoa</taxon>
        <taxon>Chordata</taxon>
        <taxon>Craniata</taxon>
        <taxon>Vertebrata</taxon>
        <taxon>Euteleostomi</taxon>
        <taxon>Actinopterygii</taxon>
        <taxon>Neopterygii</taxon>
        <taxon>Teleostei</taxon>
        <taxon>Ostariophysi</taxon>
        <taxon>Cypriniformes</taxon>
        <taxon>Cyprinidae</taxon>
        <taxon>Acrossocheilinae</taxon>
        <taxon>Onychostoma</taxon>
    </lineage>
</organism>
<dbReference type="SUPFAM" id="SSF48726">
    <property type="entry name" value="Immunoglobulin"/>
    <property type="match status" value="2"/>
</dbReference>
<name>A0A7J6D6T3_9TELE</name>
<feature type="region of interest" description="Disordered" evidence="4">
    <location>
        <begin position="345"/>
        <end position="375"/>
    </location>
</feature>
<comment type="subcellular location">
    <subcellularLocation>
        <location evidence="1">Membrane</location>
    </subcellularLocation>
</comment>
<dbReference type="SMART" id="SM00409">
    <property type="entry name" value="IG"/>
    <property type="match status" value="2"/>
</dbReference>
<keyword evidence="6" id="KW-0732">Signal</keyword>
<evidence type="ECO:0000256" key="3">
    <source>
        <dbReference type="ARBA" id="ARBA00023136"/>
    </source>
</evidence>
<evidence type="ECO:0000313" key="9">
    <source>
        <dbReference type="Proteomes" id="UP000579812"/>
    </source>
</evidence>
<sequence>MKIIWTFTLLMIPGVLSSISVTGYSGGGVRIRCRYDRKYTENAKYFCRGQQCTDLIKTNTKNEWVDSGRFSLYDNKTAAVFTVTIRDLREGDSGTYYCGTDVSWDKDSYTKVNLKVITGQKISDVRGYSGGNVIINYKYKTLEANPLIAVSDCCEKSISLSAAAGGSVNISCKYPQSHRTDVKFVCRRSGSDLCAEQTTVMKSRTWTAAGQIQLYDDRQQQLLTGSINVTRQHSAEYWCGVQSGEGHKSFITRVLISVTETAVPPPSLSSSSSSTPSSSSSAGLSLIIPLVLVLLLLIIVCLLVLFFSCKKHQSRGGKSSSQAGAAKHGVVSHTGCDYEEIEDTHKQLPTNPSDSSNTVYATAQLPTNPSDSSNTVYATAQLPTNPSDSSNTVYTTAQKATGDSQILITSAEDLNYSVVNFHKKADCPDSVRLRNNQDYSEYAAVNHLTA</sequence>
<dbReference type="InterPro" id="IPR036179">
    <property type="entry name" value="Ig-like_dom_sf"/>
</dbReference>
<evidence type="ECO:0000256" key="2">
    <source>
        <dbReference type="ARBA" id="ARBA00022692"/>
    </source>
</evidence>
<dbReference type="GO" id="GO:0005886">
    <property type="term" value="C:plasma membrane"/>
    <property type="evidence" value="ECO:0007669"/>
    <property type="project" value="TreeGrafter"/>
</dbReference>
<dbReference type="Pfam" id="PF07686">
    <property type="entry name" value="V-set"/>
    <property type="match status" value="1"/>
</dbReference>
<comment type="caution">
    <text evidence="8">The sequence shown here is derived from an EMBL/GenBank/DDBJ whole genome shotgun (WGS) entry which is preliminary data.</text>
</comment>
<evidence type="ECO:0000256" key="1">
    <source>
        <dbReference type="ARBA" id="ARBA00004370"/>
    </source>
</evidence>
<dbReference type="PANTHER" id="PTHR11860:SF118">
    <property type="entry name" value="CMRF35-LIKE MOLECULE 3-RELATED"/>
    <property type="match status" value="1"/>
</dbReference>
<evidence type="ECO:0000256" key="5">
    <source>
        <dbReference type="SAM" id="Phobius"/>
    </source>
</evidence>
<keyword evidence="2 5" id="KW-0812">Transmembrane</keyword>
<evidence type="ECO:0000259" key="7">
    <source>
        <dbReference type="PROSITE" id="PS50835"/>
    </source>
</evidence>
<evidence type="ECO:0000256" key="6">
    <source>
        <dbReference type="SAM" id="SignalP"/>
    </source>
</evidence>
<proteinExistence type="predicted"/>
<dbReference type="PROSITE" id="PS50835">
    <property type="entry name" value="IG_LIKE"/>
    <property type="match status" value="2"/>
</dbReference>
<dbReference type="EMBL" id="JAAMOB010000004">
    <property type="protein sequence ID" value="KAF4114976.1"/>
    <property type="molecule type" value="Genomic_DNA"/>
</dbReference>
<dbReference type="AlphaFoldDB" id="A0A7J6D6T3"/>
<evidence type="ECO:0000256" key="4">
    <source>
        <dbReference type="SAM" id="MobiDB-lite"/>
    </source>
</evidence>
<feature type="signal peptide" evidence="6">
    <location>
        <begin position="1"/>
        <end position="17"/>
    </location>
</feature>
<dbReference type="InterPro" id="IPR013783">
    <property type="entry name" value="Ig-like_fold"/>
</dbReference>
<dbReference type="CDD" id="cd05716">
    <property type="entry name" value="IgV_pIgR_like"/>
    <property type="match status" value="1"/>
</dbReference>
<feature type="domain" description="Ig-like" evidence="7">
    <location>
        <begin position="146"/>
        <end position="257"/>
    </location>
</feature>
<reference evidence="8 9" key="1">
    <citation type="submission" date="2020-04" db="EMBL/GenBank/DDBJ databases">
        <title>Chromosome-level genome assembly of a cyprinid fish Onychostoma macrolepis by integration of Nanopore Sequencing, Bionano and Hi-C technology.</title>
        <authorList>
            <person name="Wang D."/>
        </authorList>
    </citation>
    <scope>NUCLEOTIDE SEQUENCE [LARGE SCALE GENOMIC DNA]</scope>
    <source>
        <strain evidence="8">SWU-2019</strain>
        <tissue evidence="8">Muscle</tissue>
    </source>
</reference>
<feature type="domain" description="Ig-like" evidence="7">
    <location>
        <begin position="13"/>
        <end position="98"/>
    </location>
</feature>
<dbReference type="PANTHER" id="PTHR11860">
    <property type="entry name" value="POLYMERIC-IMMUNOGLOBULIN RECEPTOR"/>
    <property type="match status" value="1"/>
</dbReference>
<protein>
    <recommendedName>
        <fullName evidence="7">Ig-like domain-containing protein</fullName>
    </recommendedName>
</protein>